<evidence type="ECO:0000256" key="5">
    <source>
        <dbReference type="ARBA" id="ARBA00022618"/>
    </source>
</evidence>
<feature type="region of interest" description="Disordered" evidence="12">
    <location>
        <begin position="817"/>
        <end position="860"/>
    </location>
</feature>
<dbReference type="InterPro" id="IPR024757">
    <property type="entry name" value="FtsZ_C"/>
</dbReference>
<dbReference type="Gene3D" id="3.30.1330.20">
    <property type="entry name" value="Tubulin/FtsZ, C-terminal domain"/>
    <property type="match status" value="1"/>
</dbReference>
<comment type="subcellular location">
    <subcellularLocation>
        <location evidence="1">Cytoplasm</location>
    </subcellularLocation>
</comment>
<dbReference type="InterPro" id="IPR020805">
    <property type="entry name" value="Cell_div_FtsZ_CS"/>
</dbReference>
<dbReference type="InterPro" id="IPR018316">
    <property type="entry name" value="Tubulin/FtsZ_2-layer-sand-dom"/>
</dbReference>
<dbReference type="GO" id="GO:0007017">
    <property type="term" value="P:microtubule-based process"/>
    <property type="evidence" value="ECO:0007669"/>
    <property type="project" value="InterPro"/>
</dbReference>
<dbReference type="InterPro" id="IPR036525">
    <property type="entry name" value="Tubulin/FtsZ_GTPase_sf"/>
</dbReference>
<evidence type="ECO:0000259" key="14">
    <source>
        <dbReference type="SMART" id="SM00865"/>
    </source>
</evidence>
<keyword evidence="16" id="KW-1185">Reference proteome</keyword>
<proteinExistence type="inferred from homology"/>
<evidence type="ECO:0000256" key="9">
    <source>
        <dbReference type="ARBA" id="ARBA00023210"/>
    </source>
</evidence>
<dbReference type="Gene3D" id="2.130.10.10">
    <property type="entry name" value="YVTN repeat-like/Quinoprotein amine dehydrogenase"/>
    <property type="match status" value="1"/>
</dbReference>
<dbReference type="GO" id="GO:0005525">
    <property type="term" value="F:GTP binding"/>
    <property type="evidence" value="ECO:0007669"/>
    <property type="project" value="UniProtKB-KW"/>
</dbReference>
<evidence type="ECO:0000256" key="7">
    <source>
        <dbReference type="ARBA" id="ARBA00022741"/>
    </source>
</evidence>
<dbReference type="PROSITE" id="PS00678">
    <property type="entry name" value="WD_REPEATS_1"/>
    <property type="match status" value="1"/>
</dbReference>
<sequence>MAENKESRNRQIPIVCPGHSRPLAGVEYSPVTPDGVFLISACHDKEPMLRNGETGDWIGTFKGHKGAVWSAKLNKDATFALTGSGDFSARVWDAITGAELEHFPHKHIVRTVEFAPDSRRFVSGGNEGKLRVYDLMEPSAPPMTMDLPKSGTTFSKAVWDQSDPQRVLTGSSDGKVRAWDLRARKETQVAEVQGNVMDLELSPKVGDILTVCAGDKVTFLDTATLLPIKSFPMPMHFREEGGASLHPDRQLFIAGGSDLWVRVFDYNTGAELECHKGHHGPAVKTGLCAFGQHKWIRNGGLHHTWLRRSGSHSPLLLSPAWPMSCRRVNSSRIRFLLFEPTPVIDFVAWMTLPKELKRAIEIKGARSPTWVSFWCHWSTREWKRVWLARFLQMWPLGFPVVRLMAGVGVLLLQSGCSSSATLTKAAFLAPATGINVKRSSFYGSKTSLAADAASDAASLSRDIPNSRSLYQQQQLEQQRALHEQLAAIPDSGSPCRIKVIGVGGGGSNAVNRMVTQDITGVEFWAINTDAQALAKSKVPYKLNIGNHITRGLGAGGKPLVGRNAAEESREEIAEAVAGADLVFVTAGMGGGTGSGAAPVVAEVAKDLGILTVGVVTRPFGFEGRQRMAQAKAAIQEMQSKVDTLITVSNDRLLQIVPDNFPLTDAFLVADEALRDGVVGISDIIVKPGLINVDFADVRAVMQNAGTALMGTGWGKGKTRAQDAAVSAIKSPLLDFPIKKAKGIVFNVCGGSDLTLGEINAAAQVIYENVAEDANIIFGAVVDAKLKDQVSITVLATGFSLNPNASEDNLDDLLTTLDQQLSGPGRPKGAASPTPSSMQQSAFPTPTPPSQQPPPVYEKTYSEGGTLSEIVDFPSTFEWGGWRHPLGGEEVHDRKEKMGLIKLEIEYGWERGREGTRVPLFMPCLCLCYLP</sequence>
<dbReference type="OrthoDB" id="200206at2759"/>
<dbReference type="SUPFAM" id="SSF50978">
    <property type="entry name" value="WD40 repeat-like"/>
    <property type="match status" value="1"/>
</dbReference>
<dbReference type="CDD" id="cd02201">
    <property type="entry name" value="FtsZ_type1"/>
    <property type="match status" value="1"/>
</dbReference>
<feature type="compositionally biased region" description="Pro residues" evidence="12">
    <location>
        <begin position="844"/>
        <end position="855"/>
    </location>
</feature>
<feature type="compositionally biased region" description="Polar residues" evidence="12">
    <location>
        <begin position="832"/>
        <end position="842"/>
    </location>
</feature>
<dbReference type="PROSITE" id="PS50082">
    <property type="entry name" value="WD_REPEATS_2"/>
    <property type="match status" value="3"/>
</dbReference>
<evidence type="ECO:0000256" key="12">
    <source>
        <dbReference type="SAM" id="MobiDB-lite"/>
    </source>
</evidence>
<evidence type="ECO:0000313" key="15">
    <source>
        <dbReference type="EMBL" id="EWM25073.1"/>
    </source>
</evidence>
<dbReference type="SUPFAM" id="SSF52490">
    <property type="entry name" value="Tubulin nucleotide-binding domain-like"/>
    <property type="match status" value="1"/>
</dbReference>
<dbReference type="Pfam" id="PF00400">
    <property type="entry name" value="WD40"/>
    <property type="match status" value="2"/>
</dbReference>
<dbReference type="NCBIfam" id="TIGR00065">
    <property type="entry name" value="ftsZ"/>
    <property type="match status" value="1"/>
</dbReference>
<dbReference type="InterPro" id="IPR008280">
    <property type="entry name" value="Tub_FtsZ_C"/>
</dbReference>
<dbReference type="PROSITE" id="PS01134">
    <property type="entry name" value="FTSZ_1"/>
    <property type="match status" value="1"/>
</dbReference>
<dbReference type="InterPro" id="IPR000158">
    <property type="entry name" value="Cell_div_FtsZ"/>
</dbReference>
<dbReference type="SMART" id="SM00864">
    <property type="entry name" value="Tubulin"/>
    <property type="match status" value="1"/>
</dbReference>
<evidence type="ECO:0000256" key="1">
    <source>
        <dbReference type="ARBA" id="ARBA00004496"/>
    </source>
</evidence>
<dbReference type="InterPro" id="IPR045061">
    <property type="entry name" value="FtsZ/CetZ"/>
</dbReference>
<dbReference type="PROSITE" id="PS50294">
    <property type="entry name" value="WD_REPEATS_REGION"/>
    <property type="match status" value="2"/>
</dbReference>
<feature type="repeat" description="WD" evidence="11">
    <location>
        <begin position="102"/>
        <end position="135"/>
    </location>
</feature>
<keyword evidence="5 15" id="KW-0132">Cell division</keyword>
<keyword evidence="6" id="KW-0677">Repeat</keyword>
<dbReference type="PROSITE" id="PS00227">
    <property type="entry name" value="TUBULIN"/>
    <property type="match status" value="1"/>
</dbReference>
<dbReference type="HAMAP" id="MF_00909">
    <property type="entry name" value="FtsZ"/>
    <property type="match status" value="1"/>
</dbReference>
<dbReference type="InterPro" id="IPR037103">
    <property type="entry name" value="Tubulin/FtsZ-like_C"/>
</dbReference>
<gene>
    <name evidence="15" type="ORF">Naga_100098g5</name>
</gene>
<dbReference type="InterPro" id="IPR015943">
    <property type="entry name" value="WD40/YVTN_repeat-like_dom_sf"/>
</dbReference>
<keyword evidence="9" id="KW-0717">Septation</keyword>
<dbReference type="InterPro" id="IPR003008">
    <property type="entry name" value="Tubulin_FtsZ_GTPase"/>
</dbReference>
<dbReference type="InterPro" id="IPR019775">
    <property type="entry name" value="WD40_repeat_CS"/>
</dbReference>
<dbReference type="Pfam" id="PF12327">
    <property type="entry name" value="FtsZ_C"/>
    <property type="match status" value="1"/>
</dbReference>
<dbReference type="InterPro" id="IPR001680">
    <property type="entry name" value="WD40_rpt"/>
</dbReference>
<dbReference type="SUPFAM" id="SSF55307">
    <property type="entry name" value="Tubulin C-terminal domain-like"/>
    <property type="match status" value="1"/>
</dbReference>
<comment type="similarity">
    <text evidence="2">Belongs to the FtsZ family.</text>
</comment>
<dbReference type="PANTHER" id="PTHR30314">
    <property type="entry name" value="CELL DIVISION PROTEIN FTSZ-RELATED"/>
    <property type="match status" value="1"/>
</dbReference>
<keyword evidence="8" id="KW-0342">GTP-binding</keyword>
<dbReference type="PANTHER" id="PTHR30314:SF3">
    <property type="entry name" value="MITOCHONDRIAL DIVISION PROTEIN FSZA"/>
    <property type="match status" value="1"/>
</dbReference>
<dbReference type="FunFam" id="3.40.50.1440:FF:000023">
    <property type="entry name" value="Cell division protein FtsZ"/>
    <property type="match status" value="1"/>
</dbReference>
<accession>W7TNK1</accession>
<evidence type="ECO:0000256" key="11">
    <source>
        <dbReference type="PROSITE-ProRule" id="PRU00221"/>
    </source>
</evidence>
<evidence type="ECO:0000313" key="16">
    <source>
        <dbReference type="Proteomes" id="UP000019335"/>
    </source>
</evidence>
<dbReference type="PRINTS" id="PR00423">
    <property type="entry name" value="CELLDVISFTSZ"/>
</dbReference>
<evidence type="ECO:0000256" key="8">
    <source>
        <dbReference type="ARBA" id="ARBA00023134"/>
    </source>
</evidence>
<evidence type="ECO:0000256" key="4">
    <source>
        <dbReference type="ARBA" id="ARBA00022574"/>
    </source>
</evidence>
<dbReference type="GO" id="GO:0005874">
    <property type="term" value="C:microtubule"/>
    <property type="evidence" value="ECO:0007669"/>
    <property type="project" value="InterPro"/>
</dbReference>
<comment type="caution">
    <text evidence="15">The sequence shown here is derived from an EMBL/GenBank/DDBJ whole genome shotgun (WGS) entry which is preliminary data.</text>
</comment>
<dbReference type="PROSITE" id="PS01135">
    <property type="entry name" value="FTSZ_2"/>
    <property type="match status" value="1"/>
</dbReference>
<dbReference type="GO" id="GO:0003924">
    <property type="term" value="F:GTPase activity"/>
    <property type="evidence" value="ECO:0007669"/>
    <property type="project" value="InterPro"/>
</dbReference>
<keyword evidence="3" id="KW-0963">Cytoplasm</keyword>
<evidence type="ECO:0000256" key="3">
    <source>
        <dbReference type="ARBA" id="ARBA00022490"/>
    </source>
</evidence>
<feature type="domain" description="Tubulin/FtsZ 2-layer sandwich" evidence="14">
    <location>
        <begin position="690"/>
        <end position="807"/>
    </location>
</feature>
<dbReference type="Gene3D" id="3.40.50.1440">
    <property type="entry name" value="Tubulin/FtsZ, GTPase domain"/>
    <property type="match status" value="1"/>
</dbReference>
<evidence type="ECO:0000256" key="6">
    <source>
        <dbReference type="ARBA" id="ARBA00022737"/>
    </source>
</evidence>
<dbReference type="EMBL" id="AZIL01001060">
    <property type="protein sequence ID" value="EWM25073.1"/>
    <property type="molecule type" value="Genomic_DNA"/>
</dbReference>
<dbReference type="GO" id="GO:0051301">
    <property type="term" value="P:cell division"/>
    <property type="evidence" value="ECO:0007669"/>
    <property type="project" value="UniProtKB-KW"/>
</dbReference>
<dbReference type="Pfam" id="PF00091">
    <property type="entry name" value="Tubulin"/>
    <property type="match status" value="1"/>
</dbReference>
<dbReference type="SMART" id="SM00320">
    <property type="entry name" value="WD40"/>
    <property type="match status" value="5"/>
</dbReference>
<dbReference type="SMART" id="SM00865">
    <property type="entry name" value="Tubulin_C"/>
    <property type="match status" value="1"/>
</dbReference>
<protein>
    <submittedName>
        <fullName evidence="15">Cell division protein</fullName>
    </submittedName>
</protein>
<dbReference type="InterPro" id="IPR017975">
    <property type="entry name" value="Tubulin_CS"/>
</dbReference>
<dbReference type="GO" id="GO:0048285">
    <property type="term" value="P:organelle fission"/>
    <property type="evidence" value="ECO:0007669"/>
    <property type="project" value="TreeGrafter"/>
</dbReference>
<keyword evidence="4 11" id="KW-0853">WD repeat</keyword>
<evidence type="ECO:0000256" key="10">
    <source>
        <dbReference type="ARBA" id="ARBA00023306"/>
    </source>
</evidence>
<feature type="repeat" description="WD" evidence="11">
    <location>
        <begin position="61"/>
        <end position="102"/>
    </location>
</feature>
<reference evidence="15 16" key="1">
    <citation type="journal article" date="2014" name="Mol. Plant">
        <title>Chromosome Scale Genome Assembly and Transcriptome Profiling of Nannochloropsis gaditana in Nitrogen Depletion.</title>
        <authorList>
            <person name="Corteggiani Carpinelli E."/>
            <person name="Telatin A."/>
            <person name="Vitulo N."/>
            <person name="Forcato C."/>
            <person name="D'Angelo M."/>
            <person name="Schiavon R."/>
            <person name="Vezzi A."/>
            <person name="Giacometti G.M."/>
            <person name="Morosinotto T."/>
            <person name="Valle G."/>
        </authorList>
    </citation>
    <scope>NUCLEOTIDE SEQUENCE [LARGE SCALE GENOMIC DNA]</scope>
    <source>
        <strain evidence="15 16">B-31</strain>
    </source>
</reference>
<evidence type="ECO:0000259" key="13">
    <source>
        <dbReference type="SMART" id="SM00864"/>
    </source>
</evidence>
<dbReference type="GO" id="GO:0005737">
    <property type="term" value="C:cytoplasm"/>
    <property type="evidence" value="ECO:0007669"/>
    <property type="project" value="UniProtKB-SubCell"/>
</dbReference>
<keyword evidence="7" id="KW-0547">Nucleotide-binding</keyword>
<dbReference type="AlphaFoldDB" id="W7TNK1"/>
<dbReference type="GO" id="GO:0032153">
    <property type="term" value="C:cell division site"/>
    <property type="evidence" value="ECO:0007669"/>
    <property type="project" value="TreeGrafter"/>
</dbReference>
<feature type="domain" description="Tubulin/FtsZ GTPase" evidence="13">
    <location>
        <begin position="496"/>
        <end position="688"/>
    </location>
</feature>
<name>W7TNK1_9STRA</name>
<dbReference type="InterPro" id="IPR036322">
    <property type="entry name" value="WD40_repeat_dom_sf"/>
</dbReference>
<dbReference type="Proteomes" id="UP000019335">
    <property type="component" value="Chromosome 12"/>
</dbReference>
<evidence type="ECO:0000256" key="2">
    <source>
        <dbReference type="ARBA" id="ARBA00009690"/>
    </source>
</evidence>
<keyword evidence="10" id="KW-0131">Cell cycle</keyword>
<feature type="repeat" description="WD" evidence="11">
    <location>
        <begin position="163"/>
        <end position="189"/>
    </location>
</feature>
<organism evidence="15 16">
    <name type="scientific">Nannochloropsis gaditana</name>
    <dbReference type="NCBI Taxonomy" id="72520"/>
    <lineage>
        <taxon>Eukaryota</taxon>
        <taxon>Sar</taxon>
        <taxon>Stramenopiles</taxon>
        <taxon>Ochrophyta</taxon>
        <taxon>Eustigmatophyceae</taxon>
        <taxon>Eustigmatales</taxon>
        <taxon>Monodopsidaceae</taxon>
        <taxon>Nannochloropsis</taxon>
    </lineage>
</organism>